<keyword evidence="2" id="KW-0808">Transferase</keyword>
<keyword evidence="4" id="KW-0235">DNA replication</keyword>
<accession>A0A0H0XRR7</accession>
<dbReference type="Proteomes" id="UP000053455">
    <property type="component" value="Unassembled WGS sequence"/>
</dbReference>
<comment type="similarity">
    <text evidence="6">Belongs to the DNA polymerase HolA subunit family.</text>
</comment>
<dbReference type="AlphaFoldDB" id="A0A0H0XRR7"/>
<dbReference type="OrthoDB" id="9804983at2"/>
<evidence type="ECO:0000313" key="9">
    <source>
        <dbReference type="Proteomes" id="UP000053455"/>
    </source>
</evidence>
<proteinExistence type="inferred from homology"/>
<dbReference type="PANTHER" id="PTHR34388:SF1">
    <property type="entry name" value="DNA POLYMERASE III SUBUNIT DELTA"/>
    <property type="match status" value="1"/>
</dbReference>
<dbReference type="InterPro" id="IPR008921">
    <property type="entry name" value="DNA_pol3_clamp-load_cplx_C"/>
</dbReference>
<dbReference type="RefSeq" id="WP_047092512.1">
    <property type="nucleotide sequence ID" value="NZ_LBHU01000001.1"/>
</dbReference>
<keyword evidence="9" id="KW-1185">Reference proteome</keyword>
<comment type="catalytic activity">
    <reaction evidence="7">
        <text>DNA(n) + a 2'-deoxyribonucleoside 5'-triphosphate = DNA(n+1) + diphosphate</text>
        <dbReference type="Rhea" id="RHEA:22508"/>
        <dbReference type="Rhea" id="RHEA-COMP:17339"/>
        <dbReference type="Rhea" id="RHEA-COMP:17340"/>
        <dbReference type="ChEBI" id="CHEBI:33019"/>
        <dbReference type="ChEBI" id="CHEBI:61560"/>
        <dbReference type="ChEBI" id="CHEBI:173112"/>
        <dbReference type="EC" id="2.7.7.7"/>
    </reaction>
</comment>
<dbReference type="SUPFAM" id="SSF52540">
    <property type="entry name" value="P-loop containing nucleoside triphosphate hydrolases"/>
    <property type="match status" value="1"/>
</dbReference>
<protein>
    <recommendedName>
        <fullName evidence="1">DNA-directed DNA polymerase</fullName>
        <ecNumber evidence="1">2.7.7.7</ecNumber>
    </recommendedName>
</protein>
<evidence type="ECO:0000256" key="5">
    <source>
        <dbReference type="ARBA" id="ARBA00022932"/>
    </source>
</evidence>
<evidence type="ECO:0000313" key="8">
    <source>
        <dbReference type="EMBL" id="KLI64647.1"/>
    </source>
</evidence>
<evidence type="ECO:0000256" key="6">
    <source>
        <dbReference type="ARBA" id="ARBA00034754"/>
    </source>
</evidence>
<dbReference type="SUPFAM" id="SSF48019">
    <property type="entry name" value="post-AAA+ oligomerization domain-like"/>
    <property type="match status" value="1"/>
</dbReference>
<evidence type="ECO:0000256" key="3">
    <source>
        <dbReference type="ARBA" id="ARBA00022695"/>
    </source>
</evidence>
<evidence type="ECO:0000256" key="2">
    <source>
        <dbReference type="ARBA" id="ARBA00022679"/>
    </source>
</evidence>
<gene>
    <name evidence="8" type="ORF">AAV99_03595</name>
</gene>
<dbReference type="PATRIC" id="fig|874156.12.peg.751"/>
<evidence type="ECO:0000256" key="4">
    <source>
        <dbReference type="ARBA" id="ARBA00022705"/>
    </source>
</evidence>
<name>A0A0H0XRR7_9SPHN</name>
<dbReference type="EMBL" id="LBHU01000001">
    <property type="protein sequence ID" value="KLI64647.1"/>
    <property type="molecule type" value="Genomic_DNA"/>
</dbReference>
<dbReference type="InterPro" id="IPR027417">
    <property type="entry name" value="P-loop_NTPase"/>
</dbReference>
<dbReference type="GO" id="GO:0003677">
    <property type="term" value="F:DNA binding"/>
    <property type="evidence" value="ECO:0007669"/>
    <property type="project" value="InterPro"/>
</dbReference>
<evidence type="ECO:0000256" key="1">
    <source>
        <dbReference type="ARBA" id="ARBA00012417"/>
    </source>
</evidence>
<reference evidence="8 9" key="1">
    <citation type="submission" date="2015-04" db="EMBL/GenBank/DDBJ databases">
        <title>The draft genome sequence of Erythrobacter marinus HWDM-33.</title>
        <authorList>
            <person name="Zhuang L."/>
            <person name="Liu Y."/>
            <person name="Shao Z."/>
        </authorList>
    </citation>
    <scope>NUCLEOTIDE SEQUENCE [LARGE SCALE GENOMIC DNA]</scope>
    <source>
        <strain evidence="8 9">HWDM-33</strain>
    </source>
</reference>
<dbReference type="GO" id="GO:0003887">
    <property type="term" value="F:DNA-directed DNA polymerase activity"/>
    <property type="evidence" value="ECO:0007669"/>
    <property type="project" value="UniProtKB-KW"/>
</dbReference>
<keyword evidence="5" id="KW-0239">DNA-directed DNA polymerase</keyword>
<comment type="caution">
    <text evidence="8">The sequence shown here is derived from an EMBL/GenBank/DDBJ whole genome shotgun (WGS) entry which is preliminary data.</text>
</comment>
<dbReference type="NCBIfam" id="TIGR01128">
    <property type="entry name" value="holA"/>
    <property type="match status" value="1"/>
</dbReference>
<dbReference type="InterPro" id="IPR005790">
    <property type="entry name" value="DNA_polIII_delta"/>
</dbReference>
<dbReference type="Gene3D" id="1.20.272.10">
    <property type="match status" value="1"/>
</dbReference>
<evidence type="ECO:0000256" key="7">
    <source>
        <dbReference type="ARBA" id="ARBA00049244"/>
    </source>
</evidence>
<dbReference type="EC" id="2.7.7.7" evidence="1"/>
<sequence>MKANQRDYAQAARNAGAKCRLFFFCGQDEAGASAAVAKLVAGLPDAGERVDLSGSELRSDPSRLVDEARSTSLFGDVRHILARVSGEEAHDALLSWCELVDRGEVDQGWPIFIIATSATDKSRSAKLLIKRDDALVAIFYPPDLRSVTADVRAMADAAGMRLDGSLGETIARAAGLDVRLAQSEVDKLALYLDASPRSPKTADQAAWDAIGASTEEDGFMPLVNAALGGELGKLPRELARMREVSLNPVGVALAMERRAAQLAMLAPKLRRGDDMKQFLRANGVFFKEHREVGDQLMRWSGGKLERLVPRLADLHRSLLANSQTAELLLAREITQITRYAAARR</sequence>
<dbReference type="STRING" id="874156.GCA_001021555_00557"/>
<dbReference type="PANTHER" id="PTHR34388">
    <property type="entry name" value="DNA POLYMERASE III SUBUNIT DELTA"/>
    <property type="match status" value="1"/>
</dbReference>
<organism evidence="8 9">
    <name type="scientific">Aurantiacibacter marinus</name>
    <dbReference type="NCBI Taxonomy" id="874156"/>
    <lineage>
        <taxon>Bacteria</taxon>
        <taxon>Pseudomonadati</taxon>
        <taxon>Pseudomonadota</taxon>
        <taxon>Alphaproteobacteria</taxon>
        <taxon>Sphingomonadales</taxon>
        <taxon>Erythrobacteraceae</taxon>
        <taxon>Aurantiacibacter</taxon>
    </lineage>
</organism>
<keyword evidence="3" id="KW-0548">Nucleotidyltransferase</keyword>
<dbReference type="GO" id="GO:0009360">
    <property type="term" value="C:DNA polymerase III complex"/>
    <property type="evidence" value="ECO:0007669"/>
    <property type="project" value="TreeGrafter"/>
</dbReference>
<dbReference type="GO" id="GO:0006261">
    <property type="term" value="P:DNA-templated DNA replication"/>
    <property type="evidence" value="ECO:0007669"/>
    <property type="project" value="TreeGrafter"/>
</dbReference>